<dbReference type="Proteomes" id="UP001596086">
    <property type="component" value="Unassembled WGS sequence"/>
</dbReference>
<dbReference type="InterPro" id="IPR036866">
    <property type="entry name" value="RibonucZ/Hydroxyglut_hydro"/>
</dbReference>
<dbReference type="EMBL" id="JBHSMZ010000001">
    <property type="protein sequence ID" value="MFC5546984.1"/>
    <property type="molecule type" value="Genomic_DNA"/>
</dbReference>
<sequence length="231" mass="25065">MNPIQLFDPVSSTFTYIIAGPNDDEAAIIDPVDEHWERDLAHIERLGLRLVYILETHAHADHVTSAGRLRALTGAKAAVPSGCGIPPAELQLCDGDVIRFGKEETIAVLHTPGHTAGSMCYVWRGNVFTGDTLLIDGCGRTDFQGGSAAALYDSVTRKLFALPDATRIWPGHDYKGQSVSTIGWEKQHNARLANRSLADFVVLMGQLNLPRPKLIDVAVPANRNLGLPHSV</sequence>
<evidence type="ECO:0000313" key="3">
    <source>
        <dbReference type="EMBL" id="MFC5546984.1"/>
    </source>
</evidence>
<name>A0ABW0RS06_9BURK</name>
<organism evidence="3 4">
    <name type="scientific">Massilia aerilata</name>
    <dbReference type="NCBI Taxonomy" id="453817"/>
    <lineage>
        <taxon>Bacteria</taxon>
        <taxon>Pseudomonadati</taxon>
        <taxon>Pseudomonadota</taxon>
        <taxon>Betaproteobacteria</taxon>
        <taxon>Burkholderiales</taxon>
        <taxon>Oxalobacteraceae</taxon>
        <taxon>Telluria group</taxon>
        <taxon>Massilia</taxon>
    </lineage>
</organism>
<dbReference type="Gene3D" id="3.60.15.10">
    <property type="entry name" value="Ribonuclease Z/Hydroxyacylglutathione hydrolase-like"/>
    <property type="match status" value="1"/>
</dbReference>
<proteinExistence type="predicted"/>
<dbReference type="RefSeq" id="WP_379765416.1">
    <property type="nucleotide sequence ID" value="NZ_JBHSMZ010000001.1"/>
</dbReference>
<dbReference type="PANTHER" id="PTHR43084">
    <property type="entry name" value="PERSULFIDE DIOXYGENASE ETHE1"/>
    <property type="match status" value="1"/>
</dbReference>
<accession>A0ABW0RS06</accession>
<feature type="domain" description="Metallo-beta-lactamase" evidence="2">
    <location>
        <begin position="12"/>
        <end position="172"/>
    </location>
</feature>
<reference evidence="4" key="1">
    <citation type="journal article" date="2019" name="Int. J. Syst. Evol. Microbiol.">
        <title>The Global Catalogue of Microorganisms (GCM) 10K type strain sequencing project: providing services to taxonomists for standard genome sequencing and annotation.</title>
        <authorList>
            <consortium name="The Broad Institute Genomics Platform"/>
            <consortium name="The Broad Institute Genome Sequencing Center for Infectious Disease"/>
            <person name="Wu L."/>
            <person name="Ma J."/>
        </authorList>
    </citation>
    <scope>NUCLEOTIDE SEQUENCE [LARGE SCALE GENOMIC DNA]</scope>
    <source>
        <strain evidence="4">CGMCC 4.5798</strain>
    </source>
</reference>
<keyword evidence="4" id="KW-1185">Reference proteome</keyword>
<dbReference type="SMART" id="SM00849">
    <property type="entry name" value="Lactamase_B"/>
    <property type="match status" value="1"/>
</dbReference>
<dbReference type="PANTHER" id="PTHR43084:SF1">
    <property type="entry name" value="PERSULFIDE DIOXYGENASE ETHE1, MITOCHONDRIAL"/>
    <property type="match status" value="1"/>
</dbReference>
<comment type="caution">
    <text evidence="3">The sequence shown here is derived from an EMBL/GenBank/DDBJ whole genome shotgun (WGS) entry which is preliminary data.</text>
</comment>
<gene>
    <name evidence="3" type="ORF">ACFPO9_00465</name>
</gene>
<evidence type="ECO:0000259" key="2">
    <source>
        <dbReference type="SMART" id="SM00849"/>
    </source>
</evidence>
<dbReference type="InterPro" id="IPR044528">
    <property type="entry name" value="POD-like_MBL-fold"/>
</dbReference>
<dbReference type="InterPro" id="IPR001279">
    <property type="entry name" value="Metallo-B-lactamas"/>
</dbReference>
<dbReference type="CDD" id="cd07724">
    <property type="entry name" value="POD-like_MBL-fold"/>
    <property type="match status" value="1"/>
</dbReference>
<evidence type="ECO:0000313" key="4">
    <source>
        <dbReference type="Proteomes" id="UP001596086"/>
    </source>
</evidence>
<keyword evidence="1" id="KW-0479">Metal-binding</keyword>
<dbReference type="Pfam" id="PF00753">
    <property type="entry name" value="Lactamase_B"/>
    <property type="match status" value="1"/>
</dbReference>
<dbReference type="SUPFAM" id="SSF56281">
    <property type="entry name" value="Metallo-hydrolase/oxidoreductase"/>
    <property type="match status" value="1"/>
</dbReference>
<dbReference type="InterPro" id="IPR051682">
    <property type="entry name" value="Mito_Persulfide_Diox"/>
</dbReference>
<evidence type="ECO:0000256" key="1">
    <source>
        <dbReference type="ARBA" id="ARBA00022723"/>
    </source>
</evidence>
<protein>
    <submittedName>
        <fullName evidence="3">MBL fold metallo-hydrolase</fullName>
    </submittedName>
</protein>